<dbReference type="Pfam" id="PF20231">
    <property type="entry name" value="DUF6589"/>
    <property type="match status" value="1"/>
</dbReference>
<reference evidence="3" key="1">
    <citation type="journal article" date="2011" name="Proc. Natl. Acad. Sci. U.S.A.">
        <title>Obligate biotrophy features unraveled by the genomic analysis of rust fungi.</title>
        <authorList>
            <person name="Duplessis S."/>
            <person name="Cuomo C.A."/>
            <person name="Lin Y.-C."/>
            <person name="Aerts A."/>
            <person name="Tisserant E."/>
            <person name="Veneault-Fourrey C."/>
            <person name="Joly D.L."/>
            <person name="Hacquard S."/>
            <person name="Amselem J."/>
            <person name="Cantarel B.L."/>
            <person name="Chiu R."/>
            <person name="Coutinho P.M."/>
            <person name="Feau N."/>
            <person name="Field M."/>
            <person name="Frey P."/>
            <person name="Gelhaye E."/>
            <person name="Goldberg J."/>
            <person name="Grabherr M.G."/>
            <person name="Kodira C.D."/>
            <person name="Kohler A."/>
            <person name="Kuees U."/>
            <person name="Lindquist E.A."/>
            <person name="Lucas S.M."/>
            <person name="Mago R."/>
            <person name="Mauceli E."/>
            <person name="Morin E."/>
            <person name="Murat C."/>
            <person name="Pangilinan J.L."/>
            <person name="Park R."/>
            <person name="Pearson M."/>
            <person name="Quesneville H."/>
            <person name="Rouhier N."/>
            <person name="Sakthikumar S."/>
            <person name="Salamov A.A."/>
            <person name="Schmutz J."/>
            <person name="Selles B."/>
            <person name="Shapiro H."/>
            <person name="Tanguay P."/>
            <person name="Tuskan G.A."/>
            <person name="Henrissat B."/>
            <person name="Van de Peer Y."/>
            <person name="Rouze P."/>
            <person name="Ellis J.G."/>
            <person name="Dodds P.N."/>
            <person name="Schein J.E."/>
            <person name="Zhong S."/>
            <person name="Hamelin R.C."/>
            <person name="Grigoriev I.V."/>
            <person name="Szabo L.J."/>
            <person name="Martin F."/>
        </authorList>
    </citation>
    <scope>NUCLEOTIDE SEQUENCE [LARGE SCALE GENOMIC DNA]</scope>
    <source>
        <strain evidence="3">98AG31 / pathotype 3-4-7</strain>
    </source>
</reference>
<feature type="domain" description="DUF6589" evidence="1">
    <location>
        <begin position="12"/>
        <end position="223"/>
    </location>
</feature>
<dbReference type="Proteomes" id="UP000001072">
    <property type="component" value="Unassembled WGS sequence"/>
</dbReference>
<sequence>MQKAETKDVDVKSFLPDKKARAQWEATTKAQLSQAYLDYIITNNRETTPDKQPNLLRTPPAVEPLPVEKAHVMMLPLMDISSGSAEGVGQVLDHVATITGRPLKDHPGDLQVVEGDVGTCINLESCRSKLQPAGRKYESMINYLTIPGAAHTMWNVGHWYILGGWGHAEDDKDMPFSKSWESLAGKTERPASKKDFGLIMRMINHTHFATMVWCLNEVIKTRSPTPDLLDNATAKSILEETHAKAQEPKFKGLLPGTHSMLN</sequence>
<evidence type="ECO:0000313" key="3">
    <source>
        <dbReference type="Proteomes" id="UP000001072"/>
    </source>
</evidence>
<dbReference type="InParanoid" id="F4RN72"/>
<dbReference type="InterPro" id="IPR046496">
    <property type="entry name" value="DUF6589"/>
</dbReference>
<accession>F4RN72</accession>
<proteinExistence type="predicted"/>
<keyword evidence="3" id="KW-1185">Reference proteome</keyword>
<dbReference type="HOGENOM" id="CLU_087681_0_0_1"/>
<name>F4RN72_MELLP</name>
<dbReference type="AlphaFoldDB" id="F4RN72"/>
<dbReference type="EMBL" id="GL883109">
    <property type="protein sequence ID" value="EGG06270.1"/>
    <property type="molecule type" value="Genomic_DNA"/>
</dbReference>
<dbReference type="RefSeq" id="XP_007410508.1">
    <property type="nucleotide sequence ID" value="XM_007410446.1"/>
</dbReference>
<dbReference type="GeneID" id="18923047"/>
<evidence type="ECO:0000259" key="1">
    <source>
        <dbReference type="Pfam" id="PF20231"/>
    </source>
</evidence>
<gene>
    <name evidence="2" type="ORF">MELLADRAFT_106959</name>
</gene>
<dbReference type="OrthoDB" id="2504260at2759"/>
<organism evidence="3">
    <name type="scientific">Melampsora larici-populina (strain 98AG31 / pathotype 3-4-7)</name>
    <name type="common">Poplar leaf rust fungus</name>
    <dbReference type="NCBI Taxonomy" id="747676"/>
    <lineage>
        <taxon>Eukaryota</taxon>
        <taxon>Fungi</taxon>
        <taxon>Dikarya</taxon>
        <taxon>Basidiomycota</taxon>
        <taxon>Pucciniomycotina</taxon>
        <taxon>Pucciniomycetes</taxon>
        <taxon>Pucciniales</taxon>
        <taxon>Melampsoraceae</taxon>
        <taxon>Melampsora</taxon>
    </lineage>
</organism>
<dbReference type="KEGG" id="mlr:MELLADRAFT_106959"/>
<protein>
    <recommendedName>
        <fullName evidence="1">DUF6589 domain-containing protein</fullName>
    </recommendedName>
</protein>
<dbReference type="VEuPathDB" id="FungiDB:MELLADRAFT_106959"/>
<evidence type="ECO:0000313" key="2">
    <source>
        <dbReference type="EMBL" id="EGG06270.1"/>
    </source>
</evidence>